<protein>
    <submittedName>
        <fullName evidence="1">Uncharacterized protein</fullName>
    </submittedName>
</protein>
<comment type="caution">
    <text evidence="1">The sequence shown here is derived from an EMBL/GenBank/DDBJ whole genome shotgun (WGS) entry which is preliminary data.</text>
</comment>
<dbReference type="EMBL" id="JBHSSL010000041">
    <property type="protein sequence ID" value="MFC6170352.1"/>
    <property type="molecule type" value="Genomic_DNA"/>
</dbReference>
<evidence type="ECO:0000313" key="2">
    <source>
        <dbReference type="Proteomes" id="UP001596289"/>
    </source>
</evidence>
<keyword evidence="2" id="KW-1185">Reference proteome</keyword>
<organism evidence="1 2">
    <name type="scientific">Loigolactobacillus jiayinensis</name>
    <dbReference type="NCBI Taxonomy" id="2486016"/>
    <lineage>
        <taxon>Bacteria</taxon>
        <taxon>Bacillati</taxon>
        <taxon>Bacillota</taxon>
        <taxon>Bacilli</taxon>
        <taxon>Lactobacillales</taxon>
        <taxon>Lactobacillaceae</taxon>
        <taxon>Loigolactobacillus</taxon>
    </lineage>
</organism>
<accession>A0ABW1RCG8</accession>
<gene>
    <name evidence="1" type="ORF">ACFQGP_07170</name>
</gene>
<name>A0ABW1RCG8_9LACO</name>
<reference evidence="2" key="1">
    <citation type="journal article" date="2019" name="Int. J. Syst. Evol. Microbiol.">
        <title>The Global Catalogue of Microorganisms (GCM) 10K type strain sequencing project: providing services to taxonomists for standard genome sequencing and annotation.</title>
        <authorList>
            <consortium name="The Broad Institute Genomics Platform"/>
            <consortium name="The Broad Institute Genome Sequencing Center for Infectious Disease"/>
            <person name="Wu L."/>
            <person name="Ma J."/>
        </authorList>
    </citation>
    <scope>NUCLEOTIDE SEQUENCE [LARGE SCALE GENOMIC DNA]</scope>
    <source>
        <strain evidence="2">CCM 8904</strain>
    </source>
</reference>
<proteinExistence type="predicted"/>
<sequence length="49" mass="5635">MAQNFLEQGILPQQFYDSSYSDMQDALNAKSRKDRIQDPFEVARQAGLI</sequence>
<dbReference type="Proteomes" id="UP001596289">
    <property type="component" value="Unassembled WGS sequence"/>
</dbReference>
<dbReference type="RefSeq" id="WP_164509533.1">
    <property type="nucleotide sequence ID" value="NZ_JBHSSL010000041.1"/>
</dbReference>
<evidence type="ECO:0000313" key="1">
    <source>
        <dbReference type="EMBL" id="MFC6170352.1"/>
    </source>
</evidence>